<dbReference type="PIRSF" id="PIRSF010244">
    <property type="entry name" value="UCP010244_imp"/>
    <property type="match status" value="1"/>
</dbReference>
<evidence type="ECO:0000313" key="2">
    <source>
        <dbReference type="Proteomes" id="UP000254925"/>
    </source>
</evidence>
<dbReference type="AlphaFoldDB" id="A0A370HJB9"/>
<accession>A0A370HJB9</accession>
<protein>
    <submittedName>
        <fullName evidence="1">Putative membrane protein</fullName>
    </submittedName>
</protein>
<organism evidence="1 2">
    <name type="scientific">Microvirga subterranea</name>
    <dbReference type="NCBI Taxonomy" id="186651"/>
    <lineage>
        <taxon>Bacteria</taxon>
        <taxon>Pseudomonadati</taxon>
        <taxon>Pseudomonadota</taxon>
        <taxon>Alphaproteobacteria</taxon>
        <taxon>Hyphomicrobiales</taxon>
        <taxon>Methylobacteriaceae</taxon>
        <taxon>Microvirga</taxon>
    </lineage>
</organism>
<dbReference type="RefSeq" id="WP_114770911.1">
    <property type="nucleotide sequence ID" value="NZ_QQBB01000005.1"/>
</dbReference>
<comment type="caution">
    <text evidence="1">The sequence shown here is derived from an EMBL/GenBank/DDBJ whole genome shotgun (WGS) entry which is preliminary data.</text>
</comment>
<name>A0A370HJB9_9HYPH</name>
<dbReference type="EMBL" id="QQBB01000005">
    <property type="protein sequence ID" value="RDI58682.1"/>
    <property type="molecule type" value="Genomic_DNA"/>
</dbReference>
<gene>
    <name evidence="1" type="ORF">DES45_105205</name>
</gene>
<sequence>MKLRNRFLLATLVGLVLAGGVHIAAILAAPHFAQQDAFEKILPTLSAEQAQIISAPGGGNTWLPLPDPSVAVAACAFDLEDGPSRISAKTGAPFLSFSFHTKTDGVFFAVTDRAAVRGDLEIVIMTARQLDEARAAEDENDPSRDVRVVAPERRGFVIVRVAAPTPSLRAQAEEAAKAVSCTVDEEP</sequence>
<dbReference type="OrthoDB" id="1346484at2"/>
<dbReference type="Proteomes" id="UP000254925">
    <property type="component" value="Unassembled WGS sequence"/>
</dbReference>
<proteinExistence type="predicted"/>
<reference evidence="1 2" key="1">
    <citation type="submission" date="2018-07" db="EMBL/GenBank/DDBJ databases">
        <title>Genomic Encyclopedia of Type Strains, Phase IV (KMG-IV): sequencing the most valuable type-strain genomes for metagenomic binning, comparative biology and taxonomic classification.</title>
        <authorList>
            <person name="Goeker M."/>
        </authorList>
    </citation>
    <scope>NUCLEOTIDE SEQUENCE [LARGE SCALE GENOMIC DNA]</scope>
    <source>
        <strain evidence="1 2">DSM 14364</strain>
    </source>
</reference>
<keyword evidence="2" id="KW-1185">Reference proteome</keyword>
<dbReference type="InterPro" id="IPR014456">
    <property type="entry name" value="UCP010244_IM"/>
</dbReference>
<evidence type="ECO:0000313" key="1">
    <source>
        <dbReference type="EMBL" id="RDI58682.1"/>
    </source>
</evidence>